<protein>
    <submittedName>
        <fullName evidence="3">Uncharacterized protein</fullName>
    </submittedName>
</protein>
<evidence type="ECO:0000256" key="1">
    <source>
        <dbReference type="SAM" id="Phobius"/>
    </source>
</evidence>
<dbReference type="RefSeq" id="WP_341698463.1">
    <property type="nucleotide sequence ID" value="NZ_JBBYHR010000012.1"/>
</dbReference>
<accession>A0ABU9I164</accession>
<sequence length="83" mass="9036">MKKIILIFALLSTLFSYSSGISEELGRTGVRFGGTVGFEDDGDGPPVEDPPAPIDDWIPYLMSIGVLIGAGYYVQGRTIRRLE</sequence>
<name>A0ABU9I164_9FLAO</name>
<dbReference type="Proteomes" id="UP001464555">
    <property type="component" value="Unassembled WGS sequence"/>
</dbReference>
<proteinExistence type="predicted"/>
<evidence type="ECO:0000256" key="2">
    <source>
        <dbReference type="SAM" id="SignalP"/>
    </source>
</evidence>
<organism evidence="3 4">
    <name type="scientific">Flavobacterium arundinis</name>
    <dbReference type="NCBI Taxonomy" id="3139143"/>
    <lineage>
        <taxon>Bacteria</taxon>
        <taxon>Pseudomonadati</taxon>
        <taxon>Bacteroidota</taxon>
        <taxon>Flavobacteriia</taxon>
        <taxon>Flavobacteriales</taxon>
        <taxon>Flavobacteriaceae</taxon>
        <taxon>Flavobacterium</taxon>
    </lineage>
</organism>
<comment type="caution">
    <text evidence="3">The sequence shown here is derived from an EMBL/GenBank/DDBJ whole genome shotgun (WGS) entry which is preliminary data.</text>
</comment>
<keyword evidence="1" id="KW-1133">Transmembrane helix</keyword>
<reference evidence="3 4" key="1">
    <citation type="submission" date="2024-04" db="EMBL/GenBank/DDBJ databases">
        <title>Flavobacterium sp. DGU11 16S ribosomal RNA gene Genome sequencing and assembly.</title>
        <authorList>
            <person name="Park S."/>
        </authorList>
    </citation>
    <scope>NUCLEOTIDE SEQUENCE [LARGE SCALE GENOMIC DNA]</scope>
    <source>
        <strain evidence="3 4">DGU11</strain>
    </source>
</reference>
<keyword evidence="1" id="KW-0812">Transmembrane</keyword>
<gene>
    <name evidence="3" type="ORF">AAEO56_17985</name>
</gene>
<evidence type="ECO:0000313" key="3">
    <source>
        <dbReference type="EMBL" id="MEL1246169.1"/>
    </source>
</evidence>
<feature type="chain" id="PRO_5047417612" evidence="2">
    <location>
        <begin position="19"/>
        <end position="83"/>
    </location>
</feature>
<keyword evidence="4" id="KW-1185">Reference proteome</keyword>
<keyword evidence="2" id="KW-0732">Signal</keyword>
<feature type="transmembrane region" description="Helical" evidence="1">
    <location>
        <begin position="57"/>
        <end position="74"/>
    </location>
</feature>
<evidence type="ECO:0000313" key="4">
    <source>
        <dbReference type="Proteomes" id="UP001464555"/>
    </source>
</evidence>
<dbReference type="EMBL" id="JBBYHR010000012">
    <property type="protein sequence ID" value="MEL1246169.1"/>
    <property type="molecule type" value="Genomic_DNA"/>
</dbReference>
<keyword evidence="1" id="KW-0472">Membrane</keyword>
<feature type="signal peptide" evidence="2">
    <location>
        <begin position="1"/>
        <end position="18"/>
    </location>
</feature>